<dbReference type="EMBL" id="FNDT01000022">
    <property type="protein sequence ID" value="SDI75245.1"/>
    <property type="molecule type" value="Genomic_DNA"/>
</dbReference>
<name>A0A1G8N555_9MICC</name>
<dbReference type="PIRSF" id="PIRSF003073">
    <property type="entry name" value="DNAC_TnpB_IstB"/>
    <property type="match status" value="1"/>
</dbReference>
<dbReference type="RefSeq" id="WP_090587980.1">
    <property type="nucleotide sequence ID" value="NZ_FNDT01000022.1"/>
</dbReference>
<dbReference type="GO" id="GO:0006260">
    <property type="term" value="P:DNA replication"/>
    <property type="evidence" value="ECO:0007669"/>
    <property type="project" value="TreeGrafter"/>
</dbReference>
<sequence>MFTSIDHEKFRALRIAHLATRFEELITDEANDELTPEQVFLTAVDDALDQRRAHRVEKLIRAAKFPIPQASVAEINYQEGRGVTPVRMKRYAAHQWSQDPTNLLIISPTGGGKTYLACAIGIAACQNGHTVAYARMDDLARRLIIARSDGIGHQKLLNELSDVDLLIIDDFLTVGIDPEAANDLFAVLANREHRLPTLIASQSGPAYWVEALPDRVAADSIVNRLANNARRLNLGEIDMRRLRADQARAEPAHWE</sequence>
<evidence type="ECO:0000313" key="3">
    <source>
        <dbReference type="Proteomes" id="UP000199258"/>
    </source>
</evidence>
<dbReference type="GO" id="GO:0005524">
    <property type="term" value="F:ATP binding"/>
    <property type="evidence" value="ECO:0007669"/>
    <property type="project" value="InterPro"/>
</dbReference>
<evidence type="ECO:0000259" key="1">
    <source>
        <dbReference type="Pfam" id="PF01695"/>
    </source>
</evidence>
<proteinExistence type="predicted"/>
<organism evidence="2 3">
    <name type="scientific">Arthrobacter subterraneus</name>
    <dbReference type="NCBI Taxonomy" id="335973"/>
    <lineage>
        <taxon>Bacteria</taxon>
        <taxon>Bacillati</taxon>
        <taxon>Actinomycetota</taxon>
        <taxon>Actinomycetes</taxon>
        <taxon>Micrococcales</taxon>
        <taxon>Micrococcaceae</taxon>
        <taxon>Arthrobacter</taxon>
    </lineage>
</organism>
<dbReference type="AlphaFoldDB" id="A0A1G8N555"/>
<dbReference type="Pfam" id="PF01695">
    <property type="entry name" value="IstB_IS21"/>
    <property type="match status" value="1"/>
</dbReference>
<reference evidence="2 3" key="1">
    <citation type="submission" date="2016-10" db="EMBL/GenBank/DDBJ databases">
        <authorList>
            <person name="de Groot N.N."/>
        </authorList>
    </citation>
    <scope>NUCLEOTIDE SEQUENCE [LARGE SCALE GENOMIC DNA]</scope>
    <source>
        <strain evidence="2 3">NP_1H</strain>
    </source>
</reference>
<accession>A0A1G8N555</accession>
<dbReference type="Proteomes" id="UP000199258">
    <property type="component" value="Unassembled WGS sequence"/>
</dbReference>
<keyword evidence="3" id="KW-1185">Reference proteome</keyword>
<dbReference type="PANTHER" id="PTHR30050">
    <property type="entry name" value="CHROMOSOMAL REPLICATION INITIATOR PROTEIN DNAA"/>
    <property type="match status" value="1"/>
</dbReference>
<dbReference type="Gene3D" id="3.40.50.300">
    <property type="entry name" value="P-loop containing nucleotide triphosphate hydrolases"/>
    <property type="match status" value="1"/>
</dbReference>
<dbReference type="PANTHER" id="PTHR30050:SF4">
    <property type="entry name" value="ATP-BINDING PROTEIN RV3427C IN INSERTION SEQUENCE-RELATED"/>
    <property type="match status" value="1"/>
</dbReference>
<feature type="domain" description="IstB-like ATP-binding" evidence="1">
    <location>
        <begin position="11"/>
        <end position="241"/>
    </location>
</feature>
<dbReference type="CDD" id="cd00009">
    <property type="entry name" value="AAA"/>
    <property type="match status" value="1"/>
</dbReference>
<dbReference type="InterPro" id="IPR002611">
    <property type="entry name" value="IstB_ATP-bd"/>
</dbReference>
<dbReference type="InterPro" id="IPR028350">
    <property type="entry name" value="DNAC/IstB-like"/>
</dbReference>
<dbReference type="OrthoDB" id="9776217at2"/>
<dbReference type="SUPFAM" id="SSF52540">
    <property type="entry name" value="P-loop containing nucleoside triphosphate hydrolases"/>
    <property type="match status" value="1"/>
</dbReference>
<protein>
    <submittedName>
        <fullName evidence="2">DNA replication protein DnaC</fullName>
    </submittedName>
</protein>
<dbReference type="STRING" id="335973.SAMN04488693_1222"/>
<evidence type="ECO:0000313" key="2">
    <source>
        <dbReference type="EMBL" id="SDI75245.1"/>
    </source>
</evidence>
<dbReference type="InterPro" id="IPR027417">
    <property type="entry name" value="P-loop_NTPase"/>
</dbReference>
<gene>
    <name evidence="2" type="ORF">SAMN04488693_1222</name>
</gene>